<keyword evidence="3" id="KW-1185">Reference proteome</keyword>
<dbReference type="AlphaFoldDB" id="A0A841F5P9"/>
<protein>
    <submittedName>
        <fullName evidence="2">Uncharacterized protein</fullName>
    </submittedName>
</protein>
<name>A0A841F5P9_9ACTN</name>
<feature type="region of interest" description="Disordered" evidence="1">
    <location>
        <begin position="57"/>
        <end position="79"/>
    </location>
</feature>
<gene>
    <name evidence="2" type="ORF">HNR73_000083</name>
</gene>
<reference evidence="2 3" key="1">
    <citation type="submission" date="2020-08" db="EMBL/GenBank/DDBJ databases">
        <title>Genomic Encyclopedia of Type Strains, Phase IV (KMG-IV): sequencing the most valuable type-strain genomes for metagenomic binning, comparative biology and taxonomic classification.</title>
        <authorList>
            <person name="Goeker M."/>
        </authorList>
    </citation>
    <scope>NUCLEOTIDE SEQUENCE [LARGE SCALE GENOMIC DNA]</scope>
    <source>
        <strain evidence="2 3">YIM 65646</strain>
    </source>
</reference>
<dbReference type="Proteomes" id="UP000548476">
    <property type="component" value="Unassembled WGS sequence"/>
</dbReference>
<proteinExistence type="predicted"/>
<comment type="caution">
    <text evidence="2">The sequence shown here is derived from an EMBL/GenBank/DDBJ whole genome shotgun (WGS) entry which is preliminary data.</text>
</comment>
<evidence type="ECO:0000256" key="1">
    <source>
        <dbReference type="SAM" id="MobiDB-lite"/>
    </source>
</evidence>
<dbReference type="EMBL" id="JACHGT010000001">
    <property type="protein sequence ID" value="MBB6032241.1"/>
    <property type="molecule type" value="Genomic_DNA"/>
</dbReference>
<evidence type="ECO:0000313" key="2">
    <source>
        <dbReference type="EMBL" id="MBB6032241.1"/>
    </source>
</evidence>
<organism evidence="2 3">
    <name type="scientific">Phytomonospora endophytica</name>
    <dbReference type="NCBI Taxonomy" id="714109"/>
    <lineage>
        <taxon>Bacteria</taxon>
        <taxon>Bacillati</taxon>
        <taxon>Actinomycetota</taxon>
        <taxon>Actinomycetes</taxon>
        <taxon>Micromonosporales</taxon>
        <taxon>Micromonosporaceae</taxon>
        <taxon>Phytomonospora</taxon>
    </lineage>
</organism>
<evidence type="ECO:0000313" key="3">
    <source>
        <dbReference type="Proteomes" id="UP000548476"/>
    </source>
</evidence>
<accession>A0A841F5P9</accession>
<feature type="compositionally biased region" description="Gly residues" evidence="1">
    <location>
        <begin position="62"/>
        <end position="79"/>
    </location>
</feature>
<sequence length="79" mass="7886">MTRSLDNASLREAPSRMLNTRYAVVGFTGRVAGASGTLADVLEGLGRSDEAAEIRHYAAEDSGGGTPSGAGGSASDGAN</sequence>